<proteinExistence type="predicted"/>
<name>A0A398A521_BRACM</name>
<evidence type="ECO:0000313" key="2">
    <source>
        <dbReference type="EMBL" id="RID72927.1"/>
    </source>
</evidence>
<dbReference type="Proteomes" id="UP000264353">
    <property type="component" value="Chromosome A2"/>
</dbReference>
<accession>A0A398A521</accession>
<evidence type="ECO:0000256" key="1">
    <source>
        <dbReference type="SAM" id="SignalP"/>
    </source>
</evidence>
<feature type="signal peptide" evidence="1">
    <location>
        <begin position="1"/>
        <end position="18"/>
    </location>
</feature>
<gene>
    <name evidence="2" type="ORF">BRARA_B00104</name>
</gene>
<organism evidence="2 3">
    <name type="scientific">Brassica campestris</name>
    <name type="common">Field mustard</name>
    <dbReference type="NCBI Taxonomy" id="3711"/>
    <lineage>
        <taxon>Eukaryota</taxon>
        <taxon>Viridiplantae</taxon>
        <taxon>Streptophyta</taxon>
        <taxon>Embryophyta</taxon>
        <taxon>Tracheophyta</taxon>
        <taxon>Spermatophyta</taxon>
        <taxon>Magnoliopsida</taxon>
        <taxon>eudicotyledons</taxon>
        <taxon>Gunneridae</taxon>
        <taxon>Pentapetalae</taxon>
        <taxon>rosids</taxon>
        <taxon>malvids</taxon>
        <taxon>Brassicales</taxon>
        <taxon>Brassicaceae</taxon>
        <taxon>Brassiceae</taxon>
        <taxon>Brassica</taxon>
    </lineage>
</organism>
<feature type="chain" id="PRO_5017191988" evidence="1">
    <location>
        <begin position="19"/>
        <end position="67"/>
    </location>
</feature>
<reference evidence="2 3" key="1">
    <citation type="submission" date="2018-06" db="EMBL/GenBank/DDBJ databases">
        <title>WGS assembly of Brassica rapa FPsc.</title>
        <authorList>
            <person name="Bowman J."/>
            <person name="Kohchi T."/>
            <person name="Yamato K."/>
            <person name="Jenkins J."/>
            <person name="Shu S."/>
            <person name="Ishizaki K."/>
            <person name="Yamaoka S."/>
            <person name="Nishihama R."/>
            <person name="Nakamura Y."/>
            <person name="Berger F."/>
            <person name="Adam C."/>
            <person name="Aki S."/>
            <person name="Althoff F."/>
            <person name="Araki T."/>
            <person name="Arteaga-Vazquez M."/>
            <person name="Balasubrmanian S."/>
            <person name="Bauer D."/>
            <person name="Boehm C."/>
            <person name="Briginshaw L."/>
            <person name="Caballero-Perez J."/>
            <person name="Catarino B."/>
            <person name="Chen F."/>
            <person name="Chiyoda S."/>
            <person name="Chovatia M."/>
            <person name="Davies K."/>
            <person name="Delmans M."/>
            <person name="Demura T."/>
            <person name="Dierschke T."/>
            <person name="Dolan L."/>
            <person name="Dorantes-Acosta A."/>
            <person name="Eklund D."/>
            <person name="Florent S."/>
            <person name="Flores-Sandoval E."/>
            <person name="Fujiyama A."/>
            <person name="Fukuzawa H."/>
            <person name="Galik B."/>
            <person name="Grimanelli D."/>
            <person name="Grimwood J."/>
            <person name="Grossniklaus U."/>
            <person name="Hamada T."/>
            <person name="Haseloff J."/>
            <person name="Hetherington A."/>
            <person name="Higo A."/>
            <person name="Hirakawa Y."/>
            <person name="Hundley H."/>
            <person name="Ikeda Y."/>
            <person name="Inoue K."/>
            <person name="Inoue S."/>
            <person name="Ishida S."/>
            <person name="Jia Q."/>
            <person name="Kakita M."/>
            <person name="Kanazawa T."/>
            <person name="Kawai Y."/>
            <person name="Kawashima T."/>
            <person name="Kennedy M."/>
            <person name="Kinose K."/>
            <person name="Kinoshita T."/>
            <person name="Kohara Y."/>
            <person name="Koide E."/>
            <person name="Komatsu K."/>
            <person name="Kopischke S."/>
            <person name="Kubo M."/>
            <person name="Kyozuka J."/>
            <person name="Lagercrantz U."/>
            <person name="Lin S."/>
            <person name="Lindquist E."/>
            <person name="Lipzen A."/>
            <person name="Lu C."/>
            <person name="Luna E."/>
            <person name="Martienssen R."/>
            <person name="Minamino N."/>
            <person name="Mizutani M."/>
            <person name="Mizutani M."/>
            <person name="Mochizuki N."/>
            <person name="Monte I."/>
            <person name="Mosher R."/>
            <person name="Nagasaki H."/>
            <person name="Nakagami H."/>
            <person name="Naramoto S."/>
            <person name="Nishitani K."/>
            <person name="Ohtani M."/>
            <person name="Okamoto T."/>
            <person name="Okumura M."/>
            <person name="Phillips J."/>
            <person name="Pollak B."/>
            <person name="Reinders A."/>
            <person name="Roevekamp M."/>
            <person name="Sano R."/>
            <person name="Sawa S."/>
            <person name="Schmid M."/>
            <person name="Shirakawa M."/>
            <person name="Solano R."/>
            <person name="Spunde A."/>
            <person name="Suetsugu N."/>
            <person name="Sugano S."/>
            <person name="Sugiyama A."/>
            <person name="Sun R."/>
            <person name="Suzuki Y."/>
            <person name="Takenaka M."/>
            <person name="Takezawa D."/>
            <person name="Tomogane H."/>
            <person name="Tsuzuki M."/>
            <person name="Ueda T."/>
            <person name="Umeda M."/>
            <person name="Ward J."/>
            <person name="Watanabe Y."/>
            <person name="Yazaki K."/>
            <person name="Yokoyama R."/>
            <person name="Yoshitake Y."/>
            <person name="Yotsui I."/>
            <person name="Zachgo S."/>
            <person name="Schmutz J."/>
        </authorList>
    </citation>
    <scope>NUCLEOTIDE SEQUENCE [LARGE SCALE GENOMIC DNA]</scope>
    <source>
        <strain evidence="3">cv. B-3</strain>
    </source>
</reference>
<keyword evidence="1" id="KW-0732">Signal</keyword>
<evidence type="ECO:0000313" key="3">
    <source>
        <dbReference type="Proteomes" id="UP000264353"/>
    </source>
</evidence>
<dbReference type="EMBL" id="CM010629">
    <property type="protein sequence ID" value="RID72927.1"/>
    <property type="molecule type" value="Genomic_DNA"/>
</dbReference>
<dbReference type="AlphaFoldDB" id="A0A398A521"/>
<sequence>MIIIIIIFIIMSMMRIVGEWSDEDCMKVDEDKLDLSFVISLVRATSILWQASVPLGISRLLLLTYSL</sequence>
<protein>
    <submittedName>
        <fullName evidence="2">Uncharacterized protein</fullName>
    </submittedName>
</protein>